<protein>
    <submittedName>
        <fullName evidence="2">Uncharacterized protein</fullName>
    </submittedName>
</protein>
<gene>
    <name evidence="2" type="ORF">Tco_0772796</name>
</gene>
<name>A0ABQ4ZMD5_9ASTR</name>
<keyword evidence="3" id="KW-1185">Reference proteome</keyword>
<dbReference type="EMBL" id="BQNB010011405">
    <property type="protein sequence ID" value="GJS90160.1"/>
    <property type="molecule type" value="Genomic_DNA"/>
</dbReference>
<accession>A0ABQ4ZMD5</accession>
<dbReference type="Proteomes" id="UP001151760">
    <property type="component" value="Unassembled WGS sequence"/>
</dbReference>
<dbReference type="PRINTS" id="PR01217">
    <property type="entry name" value="PRICHEXTENSN"/>
</dbReference>
<feature type="compositionally biased region" description="Pro residues" evidence="1">
    <location>
        <begin position="126"/>
        <end position="138"/>
    </location>
</feature>
<proteinExistence type="predicted"/>
<reference evidence="2" key="1">
    <citation type="journal article" date="2022" name="Int. J. Mol. Sci.">
        <title>Draft Genome of Tanacetum Coccineum: Genomic Comparison of Closely Related Tanacetum-Family Plants.</title>
        <authorList>
            <person name="Yamashiro T."/>
            <person name="Shiraishi A."/>
            <person name="Nakayama K."/>
            <person name="Satake H."/>
        </authorList>
    </citation>
    <scope>NUCLEOTIDE SEQUENCE</scope>
</reference>
<feature type="compositionally biased region" description="Polar residues" evidence="1">
    <location>
        <begin position="1"/>
        <end position="11"/>
    </location>
</feature>
<organism evidence="2 3">
    <name type="scientific">Tanacetum coccineum</name>
    <dbReference type="NCBI Taxonomy" id="301880"/>
    <lineage>
        <taxon>Eukaryota</taxon>
        <taxon>Viridiplantae</taxon>
        <taxon>Streptophyta</taxon>
        <taxon>Embryophyta</taxon>
        <taxon>Tracheophyta</taxon>
        <taxon>Spermatophyta</taxon>
        <taxon>Magnoliopsida</taxon>
        <taxon>eudicotyledons</taxon>
        <taxon>Gunneridae</taxon>
        <taxon>Pentapetalae</taxon>
        <taxon>asterids</taxon>
        <taxon>campanulids</taxon>
        <taxon>Asterales</taxon>
        <taxon>Asteraceae</taxon>
        <taxon>Asteroideae</taxon>
        <taxon>Anthemideae</taxon>
        <taxon>Anthemidinae</taxon>
        <taxon>Tanacetum</taxon>
    </lineage>
</organism>
<evidence type="ECO:0000313" key="3">
    <source>
        <dbReference type="Proteomes" id="UP001151760"/>
    </source>
</evidence>
<feature type="compositionally biased region" description="Acidic residues" evidence="1">
    <location>
        <begin position="78"/>
        <end position="87"/>
    </location>
</feature>
<evidence type="ECO:0000313" key="2">
    <source>
        <dbReference type="EMBL" id="GJS90160.1"/>
    </source>
</evidence>
<sequence length="266" mass="29165">MSSNEASSGVTYTEDPYVEAALQAPPSPDYVPGPKEPEQSPPLLDYIPGPEYPKYLAPSDYELLDKSKDGPTDYPADGGDDDEEEEEHLALADSTIVASPPAYHTTARMSIRSQETMPFPSEAEIPSPPLPVSSPPTASPTYTEAPLGYRAAEIRLRAASPLPLPPLPPPPSLLLEVRESSTATATRHPSLGAARTTYYGFVDMVDDAPRRHVPRERAKDTQDLYAHLEDARDSRSRLSDRVDILLEDRQFHQQTVMSIEDKALVS</sequence>
<reference evidence="2" key="2">
    <citation type="submission" date="2022-01" db="EMBL/GenBank/DDBJ databases">
        <authorList>
            <person name="Yamashiro T."/>
            <person name="Shiraishi A."/>
            <person name="Satake H."/>
            <person name="Nakayama K."/>
        </authorList>
    </citation>
    <scope>NUCLEOTIDE SEQUENCE</scope>
</reference>
<evidence type="ECO:0000256" key="1">
    <source>
        <dbReference type="SAM" id="MobiDB-lite"/>
    </source>
</evidence>
<comment type="caution">
    <text evidence="2">The sequence shown here is derived from an EMBL/GenBank/DDBJ whole genome shotgun (WGS) entry which is preliminary data.</text>
</comment>
<feature type="region of interest" description="Disordered" evidence="1">
    <location>
        <begin position="114"/>
        <end position="143"/>
    </location>
</feature>
<feature type="region of interest" description="Disordered" evidence="1">
    <location>
        <begin position="1"/>
        <end position="102"/>
    </location>
</feature>